<dbReference type="Pfam" id="PF07687">
    <property type="entry name" value="M20_dimer"/>
    <property type="match status" value="1"/>
</dbReference>
<dbReference type="BioCyc" id="PDIF272563:G12WB-638-MONOMER"/>
<accession>Q188X0</accession>
<dbReference type="STRING" id="272563.CD630_05240"/>
<evidence type="ECO:0000256" key="1">
    <source>
        <dbReference type="ARBA" id="ARBA00001947"/>
    </source>
</evidence>
<comment type="cofactor">
    <cofactor evidence="1">
        <name>Zn(2+)</name>
        <dbReference type="ChEBI" id="CHEBI:29105"/>
    </cofactor>
</comment>
<dbReference type="InterPro" id="IPR011650">
    <property type="entry name" value="Peptidase_M20_dimer"/>
</dbReference>
<dbReference type="InterPro" id="IPR036264">
    <property type="entry name" value="Bact_exopeptidase_dim_dom"/>
</dbReference>
<dbReference type="KEGG" id="pdc:CDIF630_00637"/>
<dbReference type="RefSeq" id="WP_011860849.1">
    <property type="nucleotide sequence ID" value="NC_009089.1"/>
</dbReference>
<dbReference type="Pfam" id="PF01546">
    <property type="entry name" value="Peptidase_M20"/>
    <property type="match status" value="1"/>
</dbReference>
<dbReference type="InterPro" id="IPR002933">
    <property type="entry name" value="Peptidase_M20"/>
</dbReference>
<dbReference type="EnsemblBacteria" id="CAJ67358">
    <property type="protein sequence ID" value="CAJ67358"/>
    <property type="gene ID" value="CD630_05240"/>
</dbReference>
<organism evidence="4 5">
    <name type="scientific">Clostridioides difficile (strain 630)</name>
    <name type="common">Peptoclostridium difficile</name>
    <dbReference type="NCBI Taxonomy" id="272563"/>
    <lineage>
        <taxon>Bacteria</taxon>
        <taxon>Bacillati</taxon>
        <taxon>Bacillota</taxon>
        <taxon>Clostridia</taxon>
        <taxon>Peptostreptococcales</taxon>
        <taxon>Peptostreptococcaceae</taxon>
        <taxon>Clostridioides</taxon>
    </lineage>
</organism>
<dbReference type="PATRIC" id="fig|272563.120.peg.533"/>
<evidence type="ECO:0000256" key="2">
    <source>
        <dbReference type="ARBA" id="ARBA00022833"/>
    </source>
</evidence>
<evidence type="ECO:0000313" key="4">
    <source>
        <dbReference type="EMBL" id="CAJ67358.1"/>
    </source>
</evidence>
<proteinExistence type="predicted"/>
<dbReference type="GO" id="GO:0004177">
    <property type="term" value="F:aminopeptidase activity"/>
    <property type="evidence" value="ECO:0007669"/>
    <property type="project" value="UniProtKB-KW"/>
</dbReference>
<dbReference type="PhylomeDB" id="Q188X0"/>
<keyword evidence="4" id="KW-0031">Aminopeptidase</keyword>
<dbReference type="SUPFAM" id="SSF55031">
    <property type="entry name" value="Bacterial exopeptidase dimerisation domain"/>
    <property type="match status" value="1"/>
</dbReference>
<keyword evidence="4" id="KW-0378">Hydrolase</keyword>
<dbReference type="EMBL" id="AM180355">
    <property type="protein sequence ID" value="CAJ67358.1"/>
    <property type="molecule type" value="Genomic_DNA"/>
</dbReference>
<dbReference type="PANTHER" id="PTHR42994">
    <property type="entry name" value="PEPTIDASE T"/>
    <property type="match status" value="1"/>
</dbReference>
<keyword evidence="2" id="KW-0862">Zinc</keyword>
<dbReference type="Proteomes" id="UP000001978">
    <property type="component" value="Chromosome"/>
</dbReference>
<dbReference type="eggNOG" id="COG2195">
    <property type="taxonomic scope" value="Bacteria"/>
</dbReference>
<dbReference type="AlphaFoldDB" id="Q188X0"/>
<dbReference type="EC" id="3.4.11.-" evidence="4"/>
<sequence>MLDKNRLINNFMDMVRIDSPSNQELEMSKWLVNYLKERNIDAIIDDAGEKYGGNTGNVIAYIKGEEGSRPLCLCAHMDQVQPCLGVKPILDGNVVRSDGTTTLGADDKAGMHGVKNFNPDNLPCKDMVILDSGGAIGSIAYKAPAQQSIKISFQGKKAHAGIEPEKGLNAILVASHAISNMHIGRIDSLTTSNIGEIEGGGATNIVTDKVTLTAEIRSHIPETLEYELNHMEKCCKDAASKFNTTYTFEHNMSYPSFELSRDSHVFKLSEEAIRQVGVVPNPMVIGGGSDANILANLGYNCAILSLGMYDVHTVNEYVNIDELYDTAKIVYHMIKL</sequence>
<dbReference type="OrthoDB" id="9773892at2"/>
<evidence type="ECO:0000313" key="5">
    <source>
        <dbReference type="Proteomes" id="UP000001978"/>
    </source>
</evidence>
<evidence type="ECO:0000259" key="3">
    <source>
        <dbReference type="Pfam" id="PF07687"/>
    </source>
</evidence>
<dbReference type="SUPFAM" id="SSF53187">
    <property type="entry name" value="Zn-dependent exopeptidases"/>
    <property type="match status" value="1"/>
</dbReference>
<dbReference type="Gene3D" id="3.30.70.360">
    <property type="match status" value="1"/>
</dbReference>
<name>Q188X0_CLOD6</name>
<protein>
    <submittedName>
        <fullName evidence="4">Peptidase, M20 family</fullName>
        <ecNumber evidence="4">3.4.11.-</ecNumber>
    </submittedName>
</protein>
<reference evidence="4 5" key="1">
    <citation type="journal article" date="2006" name="Nat. Genet.">
        <title>The multidrug-resistant human pathogen Clostridium difficile has a highly mobile, mosaic genome.</title>
        <authorList>
            <person name="Sebaihia M."/>
            <person name="Wren B.W."/>
            <person name="Mullany P."/>
            <person name="Fairweather N.F."/>
            <person name="Minton N."/>
            <person name="Stabler R."/>
            <person name="Thomson N.R."/>
            <person name="Roberts A.P."/>
            <person name="Cerdeno-Tarraga A.M."/>
            <person name="Wang H."/>
            <person name="Holden M.T.G."/>
            <person name="Wright A."/>
            <person name="Churcher C."/>
            <person name="Quail M.A."/>
            <person name="Baker S."/>
            <person name="Bason N."/>
            <person name="Brooks K."/>
            <person name="Chillingworth T."/>
            <person name="Cronin A."/>
            <person name="Davis P."/>
            <person name="Dowd L."/>
            <person name="Fraser A."/>
            <person name="Feltwell T."/>
            <person name="Hance Z."/>
            <person name="Holroyd S."/>
            <person name="Jagels K."/>
            <person name="Moule S."/>
            <person name="Mungall K."/>
            <person name="Price C."/>
            <person name="Rabbinowitsch R."/>
            <person name="Sharp S."/>
            <person name="Simmonds M."/>
            <person name="Steven K."/>
            <person name="Unwin L."/>
            <person name="Whithead S."/>
            <person name="Dupuy B."/>
            <person name="Dougan G."/>
            <person name="Barrell B.and.Parkhill.J."/>
        </authorList>
    </citation>
    <scope>NUCLEOTIDE SEQUENCE [LARGE SCALE GENOMIC DNA]</scope>
    <source>
        <strain evidence="4 5">630</strain>
    </source>
</reference>
<dbReference type="Gene3D" id="3.40.630.10">
    <property type="entry name" value="Zn peptidases"/>
    <property type="match status" value="2"/>
</dbReference>
<dbReference type="KEGG" id="cdf:CD630_05240"/>
<keyword evidence="4" id="KW-0645">Protease</keyword>
<feature type="domain" description="Peptidase M20 dimerisation" evidence="3">
    <location>
        <begin position="148"/>
        <end position="241"/>
    </location>
</feature>
<gene>
    <name evidence="4" type="ordered locus">CD630_05240</name>
</gene>
<dbReference type="PANTHER" id="PTHR42994:SF2">
    <property type="entry name" value="PEPTIDASE"/>
    <property type="match status" value="1"/>
</dbReference>